<keyword evidence="2" id="KW-0812">Transmembrane</keyword>
<dbReference type="PANTHER" id="PTHR43313">
    <property type="entry name" value="SHORT-CHAIN DEHYDROGENASE/REDUCTASE FAMILY 9C"/>
    <property type="match status" value="1"/>
</dbReference>
<dbReference type="OrthoDB" id="2102561at2759"/>
<feature type="transmembrane region" description="Helical" evidence="2">
    <location>
        <begin position="12"/>
        <end position="40"/>
    </location>
</feature>
<evidence type="ECO:0000313" key="3">
    <source>
        <dbReference type="Proteomes" id="UP000694844"/>
    </source>
</evidence>
<reference evidence="4" key="1">
    <citation type="submission" date="2025-08" db="UniProtKB">
        <authorList>
            <consortium name="RefSeq"/>
        </authorList>
    </citation>
    <scope>IDENTIFICATION</scope>
    <source>
        <tissue evidence="4">Whole sample</tissue>
    </source>
</reference>
<dbReference type="RefSeq" id="XP_022334023.1">
    <property type="nucleotide sequence ID" value="XM_022478315.1"/>
</dbReference>
<keyword evidence="2" id="KW-0472">Membrane</keyword>
<dbReference type="PRINTS" id="PR00081">
    <property type="entry name" value="GDHRDH"/>
</dbReference>
<gene>
    <name evidence="4" type="primary">LOC111130998</name>
</gene>
<dbReference type="Pfam" id="PF00106">
    <property type="entry name" value="adh_short"/>
    <property type="match status" value="1"/>
</dbReference>
<dbReference type="Gene3D" id="3.40.50.720">
    <property type="entry name" value="NAD(P)-binding Rossmann-like Domain"/>
    <property type="match status" value="1"/>
</dbReference>
<dbReference type="KEGG" id="cvn:111130998"/>
<evidence type="ECO:0000256" key="1">
    <source>
        <dbReference type="RuleBase" id="RU000363"/>
    </source>
</evidence>
<protein>
    <submittedName>
        <fullName evidence="4">D-beta-hydroxybutyrate dehydrogenase, mitochondrial-like</fullName>
    </submittedName>
</protein>
<comment type="similarity">
    <text evidence="1">Belongs to the short-chain dehydrogenases/reductases (SDR) family.</text>
</comment>
<dbReference type="InterPro" id="IPR002347">
    <property type="entry name" value="SDR_fam"/>
</dbReference>
<sequence length="361" mass="40541">MSEEVILEWVIYLGLYVLLLIVFYVHLYLFGAVLIVYIALRFAQSKCKKLLPVKNKAVLITGCDRGFGHHFAKYLDDVGFVVYAGVLNKDSKGAKRLKSSSSKKLHVLPLDVTSESDIQEAVAFITATTKTKGLWGVINNAGVNIVGDVETTPLEQYERCLSINLFGMIRVIQRVLPLIRKAQGRIINVSSVMGRYSAQGDSAYHLSKAGVESMSDSLRLEMSALGVGVSIIEPGKYDAATTCSDPEIVKVRRDEVDIQWERASEEVRSFYGKDYFYRFFQKDNREHSADSPDRVIQAVQDALLNETPRARYLVPGSDRVVDIHAVFARLNGFFPEIISDVVYTWFTGNHKPAKVQKHHQD</sequence>
<accession>A0A8B8E2L9</accession>
<dbReference type="SUPFAM" id="SSF51735">
    <property type="entry name" value="NAD(P)-binding Rossmann-fold domains"/>
    <property type="match status" value="1"/>
</dbReference>
<dbReference type="GO" id="GO:0008202">
    <property type="term" value="P:steroid metabolic process"/>
    <property type="evidence" value="ECO:0007669"/>
    <property type="project" value="TreeGrafter"/>
</dbReference>
<keyword evidence="2" id="KW-1133">Transmembrane helix</keyword>
<dbReference type="Proteomes" id="UP000694844">
    <property type="component" value="Chromosome 4"/>
</dbReference>
<dbReference type="PANTHER" id="PTHR43313:SF50">
    <property type="entry name" value="GH26015P"/>
    <property type="match status" value="1"/>
</dbReference>
<organism evidence="3 4">
    <name type="scientific">Crassostrea virginica</name>
    <name type="common">Eastern oyster</name>
    <dbReference type="NCBI Taxonomy" id="6565"/>
    <lineage>
        <taxon>Eukaryota</taxon>
        <taxon>Metazoa</taxon>
        <taxon>Spiralia</taxon>
        <taxon>Lophotrochozoa</taxon>
        <taxon>Mollusca</taxon>
        <taxon>Bivalvia</taxon>
        <taxon>Autobranchia</taxon>
        <taxon>Pteriomorphia</taxon>
        <taxon>Ostreida</taxon>
        <taxon>Ostreoidea</taxon>
        <taxon>Ostreidae</taxon>
        <taxon>Crassostrea</taxon>
    </lineage>
</organism>
<name>A0A8B8E2L9_CRAVI</name>
<dbReference type="GeneID" id="111130998"/>
<dbReference type="AlphaFoldDB" id="A0A8B8E2L9"/>
<dbReference type="InterPro" id="IPR036291">
    <property type="entry name" value="NAD(P)-bd_dom_sf"/>
</dbReference>
<evidence type="ECO:0000256" key="2">
    <source>
        <dbReference type="SAM" id="Phobius"/>
    </source>
</evidence>
<evidence type="ECO:0000313" key="4">
    <source>
        <dbReference type="RefSeq" id="XP_022334023.1"/>
    </source>
</evidence>
<proteinExistence type="inferred from homology"/>
<keyword evidence="3" id="KW-1185">Reference proteome</keyword>
<dbReference type="GO" id="GO:0016491">
    <property type="term" value="F:oxidoreductase activity"/>
    <property type="evidence" value="ECO:0007669"/>
    <property type="project" value="TreeGrafter"/>
</dbReference>
<dbReference type="PRINTS" id="PR00080">
    <property type="entry name" value="SDRFAMILY"/>
</dbReference>